<dbReference type="Gene3D" id="3.40.50.720">
    <property type="entry name" value="NAD(P)-binding Rossmann-like Domain"/>
    <property type="match status" value="1"/>
</dbReference>
<feature type="binding site" evidence="10">
    <location>
        <begin position="203"/>
        <end position="204"/>
    </location>
    <ligand>
        <name>NADP(+)</name>
        <dbReference type="ChEBI" id="CHEBI:58349"/>
    </ligand>
</feature>
<dbReference type="InterPro" id="IPR055275">
    <property type="entry name" value="Ferredox_Rdtase"/>
</dbReference>
<evidence type="ECO:0000259" key="11">
    <source>
        <dbReference type="Pfam" id="PF07992"/>
    </source>
</evidence>
<feature type="binding site" evidence="10">
    <location>
        <position position="215"/>
    </location>
    <ligand>
        <name>NADP(+)</name>
        <dbReference type="ChEBI" id="CHEBI:58349"/>
    </ligand>
</feature>
<keyword evidence="13" id="KW-1185">Reference proteome</keyword>
<feature type="binding site" evidence="10">
    <location>
        <begin position="159"/>
        <end position="162"/>
    </location>
    <ligand>
        <name>NADP(+)</name>
        <dbReference type="ChEBI" id="CHEBI:58349"/>
    </ligand>
</feature>
<accession>A0AAD5SS29</accession>
<evidence type="ECO:0000256" key="3">
    <source>
        <dbReference type="ARBA" id="ARBA00022630"/>
    </source>
</evidence>
<reference evidence="12" key="1">
    <citation type="submission" date="2020-05" db="EMBL/GenBank/DDBJ databases">
        <title>Phylogenomic resolution of chytrid fungi.</title>
        <authorList>
            <person name="Stajich J.E."/>
            <person name="Amses K."/>
            <person name="Simmons R."/>
            <person name="Seto K."/>
            <person name="Myers J."/>
            <person name="Bonds A."/>
            <person name="Quandt C.A."/>
            <person name="Barry K."/>
            <person name="Liu P."/>
            <person name="Grigoriev I."/>
            <person name="Longcore J.E."/>
            <person name="James T.Y."/>
        </authorList>
    </citation>
    <scope>NUCLEOTIDE SEQUENCE</scope>
    <source>
        <strain evidence="12">JEL0513</strain>
    </source>
</reference>
<dbReference type="PANTHER" id="PTHR48467:SF1">
    <property type="entry name" value="GLUTAMATE SYNTHASE 1 [NADH], CHLOROPLASTIC-LIKE"/>
    <property type="match status" value="1"/>
</dbReference>
<evidence type="ECO:0000256" key="5">
    <source>
        <dbReference type="ARBA" id="ARBA00022857"/>
    </source>
</evidence>
<feature type="binding site" evidence="9">
    <location>
        <position position="34"/>
    </location>
    <ligand>
        <name>FAD</name>
        <dbReference type="ChEBI" id="CHEBI:57692"/>
    </ligand>
</feature>
<evidence type="ECO:0000256" key="1">
    <source>
        <dbReference type="ARBA" id="ARBA00001974"/>
    </source>
</evidence>
<dbReference type="Gene3D" id="3.50.50.60">
    <property type="entry name" value="FAD/NAD(P)-binding domain"/>
    <property type="match status" value="1"/>
</dbReference>
<sequence length="475" mass="53079">MKIAIVGSGPAAFYTAQHLLKAKIATGFSIDMFEKLPMPYGLVRFGIAPDHADAKKVINKFNTIASEDPRFRFFGNVNVGRDISVAALQSNYDKVILAYGAEKPRLLGIQNETSTKGVYSAHDFVKWVNGYPYDSTISSRSEIADFDLSKTDTVVIVGQGNVALDVARLLLSSVDDLKHTDIPDNVLSWLHMSRIKRVHLVGRRGPFQMAFSAKELREMTKLPNATMLANPILSQEPFVNSSSSTSLDRSHKRLMEIIHNSPKINSQLEFEQKKIWSLDWFLKPHKLLCTNENSLKAIQFLQMKPIEIPNLPFGSKIEEINNNFQNIETGLLISSLGYNGEPIKHNNNTVVPFDNSKNIIPNINGRVLDEDMRTVPDLYVSGWIKRGAVGVVAATMHDAIETAESLLQDIEAGSPESKQKAGFHAIQPLLNSINVRPITYADWKVLDSFERTEGIKRGKEREKIIDIQIVKKVLG</sequence>
<evidence type="ECO:0000256" key="9">
    <source>
        <dbReference type="PIRSR" id="PIRSR000362-1"/>
    </source>
</evidence>
<keyword evidence="6 8" id="KW-0560">Oxidoreductase</keyword>
<evidence type="ECO:0000256" key="4">
    <source>
        <dbReference type="ARBA" id="ARBA00022827"/>
    </source>
</evidence>
<dbReference type="PRINTS" id="PR00419">
    <property type="entry name" value="ADXRDTASE"/>
</dbReference>
<dbReference type="GO" id="GO:0016491">
    <property type="term" value="F:oxidoreductase activity"/>
    <property type="evidence" value="ECO:0007669"/>
    <property type="project" value="UniProtKB-KW"/>
</dbReference>
<comment type="subcellular location">
    <subcellularLocation>
        <location evidence="8">Mitochondrion</location>
    </subcellularLocation>
</comment>
<feature type="binding site" evidence="9">
    <location>
        <position position="11"/>
    </location>
    <ligand>
        <name>FAD</name>
        <dbReference type="ChEBI" id="CHEBI:57692"/>
    </ligand>
</feature>
<feature type="binding site" evidence="9">
    <location>
        <position position="79"/>
    </location>
    <ligand>
        <name>FAD</name>
        <dbReference type="ChEBI" id="CHEBI:57692"/>
    </ligand>
</feature>
<evidence type="ECO:0000313" key="13">
    <source>
        <dbReference type="Proteomes" id="UP001211907"/>
    </source>
</evidence>
<dbReference type="EMBL" id="JADGJH010003086">
    <property type="protein sequence ID" value="KAJ3093384.1"/>
    <property type="molecule type" value="Genomic_DNA"/>
</dbReference>
<gene>
    <name evidence="12" type="ORF">HK100_006637</name>
</gene>
<proteinExistence type="inferred from homology"/>
<evidence type="ECO:0000256" key="7">
    <source>
        <dbReference type="ARBA" id="ARBA00048933"/>
    </source>
</evidence>
<dbReference type="InterPro" id="IPR023753">
    <property type="entry name" value="FAD/NAD-binding_dom"/>
</dbReference>
<dbReference type="SUPFAM" id="SSF51971">
    <property type="entry name" value="Nucleotide-binding domain"/>
    <property type="match status" value="1"/>
</dbReference>
<feature type="binding site" evidence="9">
    <location>
        <position position="383"/>
    </location>
    <ligand>
        <name>FAD</name>
        <dbReference type="ChEBI" id="CHEBI:57692"/>
    </ligand>
</feature>
<dbReference type="Proteomes" id="UP001211907">
    <property type="component" value="Unassembled WGS sequence"/>
</dbReference>
<name>A0AAD5SS29_9FUNG</name>
<keyword evidence="5 8" id="KW-0521">NADP</keyword>
<evidence type="ECO:0000313" key="12">
    <source>
        <dbReference type="EMBL" id="KAJ3093384.1"/>
    </source>
</evidence>
<evidence type="ECO:0000256" key="8">
    <source>
        <dbReference type="PIRNR" id="PIRNR000362"/>
    </source>
</evidence>
<dbReference type="PANTHER" id="PTHR48467">
    <property type="entry name" value="GLUTAMATE SYNTHASE 1 [NADH], CHLOROPLASTIC-LIKE"/>
    <property type="match status" value="1"/>
</dbReference>
<dbReference type="AlphaFoldDB" id="A0AAD5SS29"/>
<comment type="cofactor">
    <cofactor evidence="1 8 9">
        <name>FAD</name>
        <dbReference type="ChEBI" id="CHEBI:57692"/>
    </cofactor>
</comment>
<keyword evidence="4 8" id="KW-0274">FAD</keyword>
<protein>
    <recommendedName>
        <fullName evidence="8">NADPH:adrenodoxin oxidoreductase, mitochondrial</fullName>
        <ecNumber evidence="8">1.18.1.6</ecNumber>
    </recommendedName>
</protein>
<comment type="catalytic activity">
    <reaction evidence="7 8">
        <text>2 reduced [adrenodoxin] + NADP(+) + H(+) = 2 oxidized [adrenodoxin] + NADPH</text>
        <dbReference type="Rhea" id="RHEA:42312"/>
        <dbReference type="Rhea" id="RHEA-COMP:9998"/>
        <dbReference type="Rhea" id="RHEA-COMP:9999"/>
        <dbReference type="ChEBI" id="CHEBI:15378"/>
        <dbReference type="ChEBI" id="CHEBI:33737"/>
        <dbReference type="ChEBI" id="CHEBI:33738"/>
        <dbReference type="ChEBI" id="CHEBI:57783"/>
        <dbReference type="ChEBI" id="CHEBI:58349"/>
        <dbReference type="EC" id="1.18.1.6"/>
    </reaction>
</comment>
<feature type="binding site" evidence="10">
    <location>
        <position position="390"/>
    </location>
    <ligand>
        <name>NADP(+)</name>
        <dbReference type="ChEBI" id="CHEBI:58349"/>
    </ligand>
</feature>
<dbReference type="InterPro" id="IPR021163">
    <property type="entry name" value="Ferredox_Rdtase_adrenod"/>
</dbReference>
<organism evidence="12 13">
    <name type="scientific">Physocladia obscura</name>
    <dbReference type="NCBI Taxonomy" id="109957"/>
    <lineage>
        <taxon>Eukaryota</taxon>
        <taxon>Fungi</taxon>
        <taxon>Fungi incertae sedis</taxon>
        <taxon>Chytridiomycota</taxon>
        <taxon>Chytridiomycota incertae sedis</taxon>
        <taxon>Chytridiomycetes</taxon>
        <taxon>Chytridiales</taxon>
        <taxon>Chytriomycetaceae</taxon>
        <taxon>Physocladia</taxon>
    </lineage>
</organism>
<feature type="domain" description="FAD/NAD(P)-binding" evidence="11">
    <location>
        <begin position="1"/>
        <end position="173"/>
    </location>
</feature>
<comment type="caution">
    <text evidence="12">The sequence shown here is derived from an EMBL/GenBank/DDBJ whole genome shotgun (WGS) entry which is preliminary data.</text>
</comment>
<keyword evidence="8" id="KW-0496">Mitochondrion</keyword>
<dbReference type="PIRSF" id="PIRSF000362">
    <property type="entry name" value="FNR"/>
    <property type="match status" value="1"/>
</dbReference>
<evidence type="ECO:0000256" key="10">
    <source>
        <dbReference type="PIRSR" id="PIRSR000362-2"/>
    </source>
</evidence>
<dbReference type="EC" id="1.18.1.6" evidence="8"/>
<comment type="similarity">
    <text evidence="2 8">Belongs to the ferredoxin--NADP reductase type 1 family.</text>
</comment>
<dbReference type="Pfam" id="PF07992">
    <property type="entry name" value="Pyr_redox_2"/>
    <property type="match status" value="1"/>
</dbReference>
<dbReference type="InterPro" id="IPR036188">
    <property type="entry name" value="FAD/NAD-bd_sf"/>
</dbReference>
<dbReference type="GO" id="GO:0005739">
    <property type="term" value="C:mitochondrion"/>
    <property type="evidence" value="ECO:0007669"/>
    <property type="project" value="UniProtKB-SubCell"/>
</dbReference>
<evidence type="ECO:0000256" key="6">
    <source>
        <dbReference type="ARBA" id="ARBA00023002"/>
    </source>
</evidence>
<evidence type="ECO:0000256" key="2">
    <source>
        <dbReference type="ARBA" id="ARBA00008312"/>
    </source>
</evidence>
<keyword evidence="3 8" id="KW-0285">Flavoprotein</keyword>
<feature type="binding site" evidence="9">
    <location>
        <position position="42"/>
    </location>
    <ligand>
        <name>FAD</name>
        <dbReference type="ChEBI" id="CHEBI:57692"/>
    </ligand>
</feature>
<dbReference type="SUPFAM" id="SSF51905">
    <property type="entry name" value="FAD/NAD(P)-binding domain"/>
    <property type="match status" value="1"/>
</dbReference>